<dbReference type="InterPro" id="IPR032675">
    <property type="entry name" value="LRR_dom_sf"/>
</dbReference>
<comment type="caution">
    <text evidence="1">The sequence shown here is derived from an EMBL/GenBank/DDBJ whole genome shotgun (WGS) entry which is preliminary data.</text>
</comment>
<name>A0AAV6XB71_9LAMI</name>
<gene>
    <name evidence="1" type="ORF">BUALT_Bualt06G0006500</name>
</gene>
<dbReference type="EMBL" id="WHWC01000006">
    <property type="protein sequence ID" value="KAG8380351.1"/>
    <property type="molecule type" value="Genomic_DNA"/>
</dbReference>
<protein>
    <submittedName>
        <fullName evidence="1">Uncharacterized protein</fullName>
    </submittedName>
</protein>
<keyword evidence="2" id="KW-1185">Reference proteome</keyword>
<dbReference type="Gene3D" id="3.80.10.10">
    <property type="entry name" value="Ribonuclease Inhibitor"/>
    <property type="match status" value="1"/>
</dbReference>
<dbReference type="AlphaFoldDB" id="A0AAV6XB71"/>
<dbReference type="PANTHER" id="PTHR15140:SF37">
    <property type="entry name" value="UBIQUITIN-LIKE DOMAIN-CONTAINING PROTEIN"/>
    <property type="match status" value="1"/>
</dbReference>
<dbReference type="Proteomes" id="UP000826271">
    <property type="component" value="Unassembled WGS sequence"/>
</dbReference>
<evidence type="ECO:0000313" key="1">
    <source>
        <dbReference type="EMBL" id="KAG8380351.1"/>
    </source>
</evidence>
<dbReference type="PANTHER" id="PTHR15140">
    <property type="entry name" value="TUBULIN-SPECIFIC CHAPERONE E"/>
    <property type="match status" value="1"/>
</dbReference>
<reference evidence="1" key="1">
    <citation type="submission" date="2019-10" db="EMBL/GenBank/DDBJ databases">
        <authorList>
            <person name="Zhang R."/>
            <person name="Pan Y."/>
            <person name="Wang J."/>
            <person name="Ma R."/>
            <person name="Yu S."/>
        </authorList>
    </citation>
    <scope>NUCLEOTIDE SEQUENCE</scope>
    <source>
        <strain evidence="1">LA-IB0</strain>
        <tissue evidence="1">Leaf</tissue>
    </source>
</reference>
<proteinExistence type="predicted"/>
<organism evidence="1 2">
    <name type="scientific">Buddleja alternifolia</name>
    <dbReference type="NCBI Taxonomy" id="168488"/>
    <lineage>
        <taxon>Eukaryota</taxon>
        <taxon>Viridiplantae</taxon>
        <taxon>Streptophyta</taxon>
        <taxon>Embryophyta</taxon>
        <taxon>Tracheophyta</taxon>
        <taxon>Spermatophyta</taxon>
        <taxon>Magnoliopsida</taxon>
        <taxon>eudicotyledons</taxon>
        <taxon>Gunneridae</taxon>
        <taxon>Pentapetalae</taxon>
        <taxon>asterids</taxon>
        <taxon>lamiids</taxon>
        <taxon>Lamiales</taxon>
        <taxon>Scrophulariaceae</taxon>
        <taxon>Buddlejeae</taxon>
        <taxon>Buddleja</taxon>
    </lineage>
</organism>
<accession>A0AAV6XB71</accession>
<dbReference type="SUPFAM" id="SSF52047">
    <property type="entry name" value="RNI-like"/>
    <property type="match status" value="1"/>
</dbReference>
<evidence type="ECO:0000313" key="2">
    <source>
        <dbReference type="Proteomes" id="UP000826271"/>
    </source>
</evidence>
<sequence>MEIVGSLPNLEIFKINNCSVEDCKWETNEGEFPRLKFLQIIDTNLHQWITESSHFPRLARLTLCNCQNLGDIPDVIGEIPTLELIEVYIKDKSLVESAKRIKEEQQSFGNDCLQRVAKMAEAIGKRVQDKGWLAARFIEVDLTGLRSRAHHHSSSYLCSLTSHHGWKLSFPEHSGSIPAIDDLPLPMPAHRSFSAYAATLS</sequence>